<keyword evidence="2" id="KW-1185">Reference proteome</keyword>
<dbReference type="EMBL" id="JASBWS010000161">
    <property type="protein sequence ID" value="KAJ9093098.1"/>
    <property type="molecule type" value="Genomic_DNA"/>
</dbReference>
<reference evidence="1" key="1">
    <citation type="submission" date="2023-04" db="EMBL/GenBank/DDBJ databases">
        <title>Draft Genome sequencing of Naganishia species isolated from polar environments using Oxford Nanopore Technology.</title>
        <authorList>
            <person name="Leo P."/>
            <person name="Venkateswaran K."/>
        </authorList>
    </citation>
    <scope>NUCLEOTIDE SEQUENCE</scope>
    <source>
        <strain evidence="1">MNA-CCFEE 5262</strain>
    </source>
</reference>
<evidence type="ECO:0000313" key="2">
    <source>
        <dbReference type="Proteomes" id="UP001230649"/>
    </source>
</evidence>
<accession>A0ACC2V189</accession>
<dbReference type="Proteomes" id="UP001230649">
    <property type="component" value="Unassembled WGS sequence"/>
</dbReference>
<proteinExistence type="predicted"/>
<name>A0ACC2V189_9TREE</name>
<gene>
    <name evidence="1" type="ORF">QFC20_007206</name>
</gene>
<sequence>MSGSVRTSLRRKPRVRYDTLGGFEGLDLGDDDELRRLRPMSSSEDEGGFNGRAGSVSSARKGKRKESVGAAGRGMSAGGRSAGRSREASESEFELDEDADDAGHDDELDPDAVDDESGGEGRDHEYDEDDLVDFSQDGGKKSAKKKRRTGTASSGPPPGLGGAEYGSDEDAFLAAQFSKRNQLVAGGKKDGAATPNITQFGGAIAKAFKQGTWQVLVENTLPLHPTGQSFLLSPPDLGKFSDVWVVDTEENPRGQGLSDSQRTAVLHGHWTKVPLETPWNWWMGQAWWPDCYQDHEVVRDESGAEQRKRRRIDWKQEKPKDPWKQKVEVQLDLKDVGRYNVKDIGHITIAQAREYLPLREHNPEPTIIIGLRTEEDEGADIDPPEAYKFQALQAMQFRGGSMRQCQVFDAGQYVSGMDWCPMSEEDSAKRGFRQYLAVSTMTPAPVDDITHRPERGRGCIQIWSLAPRSQEERDLVKAQMPKEVLSDYDEGYDADMVCEMVICIEGSEVRELKWLPFSCCDEVSGSAEEGTPKIGIVAALLCSGELAFYAVPDPEVIRSTKPAETENYLPFTSFIPLEPVLLLQMDHAVGLTMDWASADRVAVGYNDGTIAIWDNVTTLLRDSSKNVQPTRDAAPTHFIYAHPAAVTTLTWAKFPVADSEGNLLLDQPTPYLISGGVDPTVVLHDLRDATAQVMIDRYLRFTTLTAWHGMLDFPITQDSEHILHFVRMRKISTYSYHRVFAQQGPIRSIACSDYHGMVAAGGADGCVTWINGARAATRARKARVAQQTLYRLDYSRVSGLYRMVDGFAPEVPNHAARIYSQPIDAPKPKKPLTADDWRTVSAGFPLEVNITKTAWQNGGGLGRAGILASGSGSGICRLDFMKGHLYRLYRQGLPQDLGLLAKEEEEEEPIGEEEPVTEQPEEEMVAPPTDDEMSEGKTLV</sequence>
<organism evidence="1 2">
    <name type="scientific">Naganishia adeliensis</name>
    <dbReference type="NCBI Taxonomy" id="92952"/>
    <lineage>
        <taxon>Eukaryota</taxon>
        <taxon>Fungi</taxon>
        <taxon>Dikarya</taxon>
        <taxon>Basidiomycota</taxon>
        <taxon>Agaricomycotina</taxon>
        <taxon>Tremellomycetes</taxon>
        <taxon>Filobasidiales</taxon>
        <taxon>Filobasidiaceae</taxon>
        <taxon>Naganishia</taxon>
    </lineage>
</organism>
<protein>
    <submittedName>
        <fullName evidence="1">Uncharacterized protein</fullName>
    </submittedName>
</protein>
<comment type="caution">
    <text evidence="1">The sequence shown here is derived from an EMBL/GenBank/DDBJ whole genome shotgun (WGS) entry which is preliminary data.</text>
</comment>
<evidence type="ECO:0000313" key="1">
    <source>
        <dbReference type="EMBL" id="KAJ9093098.1"/>
    </source>
</evidence>